<gene>
    <name evidence="1" type="ORF">CTTA_3437</name>
</gene>
<dbReference type="AlphaFoldDB" id="A0A5A7MFG5"/>
<accession>A0A5A7MFG5</accession>
<sequence>MGDQCSHSTWSNEVPFVIAVITQTRHVNEVSWNSRHREALAETWARYEAPIALRELSHR</sequence>
<name>A0A5A7MFG5_COMTE</name>
<comment type="caution">
    <text evidence="1">The sequence shown here is derived from an EMBL/GenBank/DDBJ whole genome shotgun (WGS) entry which is preliminary data.</text>
</comment>
<evidence type="ECO:0000313" key="2">
    <source>
        <dbReference type="Proteomes" id="UP000323105"/>
    </source>
</evidence>
<dbReference type="EMBL" id="BKBW01000006">
    <property type="protein sequence ID" value="GEQ76432.1"/>
    <property type="molecule type" value="Genomic_DNA"/>
</dbReference>
<protein>
    <submittedName>
        <fullName evidence="1">Uncharacterized protein</fullName>
    </submittedName>
</protein>
<organism evidence="1 2">
    <name type="scientific">Comamonas testosteroni</name>
    <name type="common">Pseudomonas testosteroni</name>
    <dbReference type="NCBI Taxonomy" id="285"/>
    <lineage>
        <taxon>Bacteria</taxon>
        <taxon>Pseudomonadati</taxon>
        <taxon>Pseudomonadota</taxon>
        <taxon>Betaproteobacteria</taxon>
        <taxon>Burkholderiales</taxon>
        <taxon>Comamonadaceae</taxon>
        <taxon>Comamonas</taxon>
    </lineage>
</organism>
<evidence type="ECO:0000313" key="1">
    <source>
        <dbReference type="EMBL" id="GEQ76432.1"/>
    </source>
</evidence>
<dbReference type="Proteomes" id="UP000323105">
    <property type="component" value="Unassembled WGS sequence"/>
</dbReference>
<proteinExistence type="predicted"/>
<reference evidence="1 2" key="1">
    <citation type="journal article" date="2019" name="Microbiol. Resour. Announc.">
        <title>Draft Genome Sequence of Comamonas testosteroni TA441, a Bacterium That Has a Cryptic Phenol Degradation Gene Cluster.</title>
        <authorList>
            <person name="Arai H."/>
            <person name="Ishii M."/>
        </authorList>
    </citation>
    <scope>NUCLEOTIDE SEQUENCE [LARGE SCALE GENOMIC DNA]</scope>
    <source>
        <strain evidence="1 2">TA441</strain>
    </source>
</reference>